<sequence>MGRPSDARKRLIEAARTVIFTHSYESVSIDELCAAAGVHKSSFYHFFASKQELMLAAIETQWQSLETTLIQTFASHIPPPERFLRFFELTLQQQMELQQRHEHMRGCPAGNLTLELSTQNEPIRLRLQQLFQQWLAYFEQALDDARAERLIPSDIDTTTTAQMLLAYFEGVLLLAKGQNNPALIATLRPGILALMHYQDKDYLPLMSK</sequence>
<feature type="domain" description="HTH tetR-type" evidence="5">
    <location>
        <begin position="5"/>
        <end position="65"/>
    </location>
</feature>
<evidence type="ECO:0000256" key="4">
    <source>
        <dbReference type="PROSITE-ProRule" id="PRU00335"/>
    </source>
</evidence>
<accession>A0ABQ6FNH1</accession>
<dbReference type="Proteomes" id="UP001344906">
    <property type="component" value="Unassembled WGS sequence"/>
</dbReference>
<dbReference type="PROSITE" id="PS50977">
    <property type="entry name" value="HTH_TETR_2"/>
    <property type="match status" value="1"/>
</dbReference>
<dbReference type="SUPFAM" id="SSF48498">
    <property type="entry name" value="Tetracyclin repressor-like, C-terminal domain"/>
    <property type="match status" value="1"/>
</dbReference>
<gene>
    <name evidence="6" type="ORF">KDH_19920</name>
</gene>
<name>A0ABQ6FNH1_9CHLR</name>
<comment type="caution">
    <text evidence="6">The sequence shown here is derived from an EMBL/GenBank/DDBJ whole genome shotgun (WGS) entry which is preliminary data.</text>
</comment>
<protein>
    <submittedName>
        <fullName evidence="6">TetR family transcriptional regulator</fullName>
    </submittedName>
</protein>
<dbReference type="InterPro" id="IPR011075">
    <property type="entry name" value="TetR_C"/>
</dbReference>
<reference evidence="6 7" key="1">
    <citation type="submission" date="2023-02" db="EMBL/GenBank/DDBJ databases">
        <title>Dictyobacter halimunensis sp. nov., a new member of the class Ktedonobacteria from forest soil in a geothermal area.</title>
        <authorList>
            <person name="Rachmania M.K."/>
            <person name="Ningsih F."/>
            <person name="Sakai Y."/>
            <person name="Yabe S."/>
            <person name="Yokota A."/>
            <person name="Sjamsuridzal W."/>
        </authorList>
    </citation>
    <scope>NUCLEOTIDE SEQUENCE [LARGE SCALE GENOMIC DNA]</scope>
    <source>
        <strain evidence="6 7">S3.2.2.5</strain>
    </source>
</reference>
<evidence type="ECO:0000256" key="2">
    <source>
        <dbReference type="ARBA" id="ARBA00023125"/>
    </source>
</evidence>
<organism evidence="6 7">
    <name type="scientific">Dictyobacter halimunensis</name>
    <dbReference type="NCBI Taxonomy" id="3026934"/>
    <lineage>
        <taxon>Bacteria</taxon>
        <taxon>Bacillati</taxon>
        <taxon>Chloroflexota</taxon>
        <taxon>Ktedonobacteria</taxon>
        <taxon>Ktedonobacterales</taxon>
        <taxon>Dictyobacteraceae</taxon>
        <taxon>Dictyobacter</taxon>
    </lineage>
</organism>
<dbReference type="PRINTS" id="PR00455">
    <property type="entry name" value="HTHTETR"/>
</dbReference>
<feature type="DNA-binding region" description="H-T-H motif" evidence="4">
    <location>
        <begin position="28"/>
        <end position="47"/>
    </location>
</feature>
<dbReference type="RefSeq" id="WP_338249228.1">
    <property type="nucleotide sequence ID" value="NZ_BSRI01000001.1"/>
</dbReference>
<evidence type="ECO:0000313" key="7">
    <source>
        <dbReference type="Proteomes" id="UP001344906"/>
    </source>
</evidence>
<dbReference type="PANTHER" id="PTHR47506">
    <property type="entry name" value="TRANSCRIPTIONAL REGULATORY PROTEIN"/>
    <property type="match status" value="1"/>
</dbReference>
<dbReference type="Gene3D" id="1.10.357.10">
    <property type="entry name" value="Tetracycline Repressor, domain 2"/>
    <property type="match status" value="1"/>
</dbReference>
<evidence type="ECO:0000256" key="1">
    <source>
        <dbReference type="ARBA" id="ARBA00023015"/>
    </source>
</evidence>
<keyword evidence="7" id="KW-1185">Reference proteome</keyword>
<dbReference type="Pfam" id="PF16925">
    <property type="entry name" value="TetR_C_13"/>
    <property type="match status" value="1"/>
</dbReference>
<proteinExistence type="predicted"/>
<dbReference type="EMBL" id="BSRI01000001">
    <property type="protein sequence ID" value="GLV55145.1"/>
    <property type="molecule type" value="Genomic_DNA"/>
</dbReference>
<keyword evidence="2 4" id="KW-0238">DNA-binding</keyword>
<dbReference type="PANTHER" id="PTHR47506:SF1">
    <property type="entry name" value="HTH-TYPE TRANSCRIPTIONAL REGULATOR YJDC"/>
    <property type="match status" value="1"/>
</dbReference>
<dbReference type="SUPFAM" id="SSF46689">
    <property type="entry name" value="Homeodomain-like"/>
    <property type="match status" value="1"/>
</dbReference>
<evidence type="ECO:0000256" key="3">
    <source>
        <dbReference type="ARBA" id="ARBA00023163"/>
    </source>
</evidence>
<evidence type="ECO:0000259" key="5">
    <source>
        <dbReference type="PROSITE" id="PS50977"/>
    </source>
</evidence>
<keyword evidence="3" id="KW-0804">Transcription</keyword>
<keyword evidence="1" id="KW-0805">Transcription regulation</keyword>
<evidence type="ECO:0000313" key="6">
    <source>
        <dbReference type="EMBL" id="GLV55145.1"/>
    </source>
</evidence>
<dbReference type="InterPro" id="IPR009057">
    <property type="entry name" value="Homeodomain-like_sf"/>
</dbReference>
<dbReference type="InterPro" id="IPR001647">
    <property type="entry name" value="HTH_TetR"/>
</dbReference>
<dbReference type="Pfam" id="PF00440">
    <property type="entry name" value="TetR_N"/>
    <property type="match status" value="1"/>
</dbReference>
<dbReference type="InterPro" id="IPR036271">
    <property type="entry name" value="Tet_transcr_reg_TetR-rel_C_sf"/>
</dbReference>